<reference evidence="3 4" key="1">
    <citation type="journal article" date="2015" name="Fungal Genet. Biol.">
        <title>Evolution of novel wood decay mechanisms in Agaricales revealed by the genome sequences of Fistulina hepatica and Cylindrobasidium torrendii.</title>
        <authorList>
            <person name="Floudas D."/>
            <person name="Held B.W."/>
            <person name="Riley R."/>
            <person name="Nagy L.G."/>
            <person name="Koehler G."/>
            <person name="Ransdell A.S."/>
            <person name="Younus H."/>
            <person name="Chow J."/>
            <person name="Chiniquy J."/>
            <person name="Lipzen A."/>
            <person name="Tritt A."/>
            <person name="Sun H."/>
            <person name="Haridas S."/>
            <person name="LaButti K."/>
            <person name="Ohm R.A."/>
            <person name="Kues U."/>
            <person name="Blanchette R.A."/>
            <person name="Grigoriev I.V."/>
            <person name="Minto R.E."/>
            <person name="Hibbett D.S."/>
        </authorList>
    </citation>
    <scope>NUCLEOTIDE SEQUENCE [LARGE SCALE GENOMIC DNA]</scope>
    <source>
        <strain evidence="3 4">ATCC 64428</strain>
    </source>
</reference>
<accession>A0A0D7A6A9</accession>
<dbReference type="AlphaFoldDB" id="A0A0D7A6A9"/>
<evidence type="ECO:0000259" key="2">
    <source>
        <dbReference type="PROSITE" id="PS50137"/>
    </source>
</evidence>
<evidence type="ECO:0000256" key="1">
    <source>
        <dbReference type="PROSITE-ProRule" id="PRU00266"/>
    </source>
</evidence>
<sequence length="94" mass="10776">MEDSQRTLRRFSPLSFYQCPTHHIPIADYRNQLNTVLQRRRLKVVWTDTSTGPQDRPTWTSTAWINGYEYGIGQGSTKSESREAAAKATLDMAI</sequence>
<dbReference type="Gene3D" id="3.30.160.20">
    <property type="match status" value="1"/>
</dbReference>
<gene>
    <name evidence="3" type="ORF">FISHEDRAFT_75772</name>
</gene>
<evidence type="ECO:0000313" key="4">
    <source>
        <dbReference type="Proteomes" id="UP000054144"/>
    </source>
</evidence>
<organism evidence="3 4">
    <name type="scientific">Fistulina hepatica ATCC 64428</name>
    <dbReference type="NCBI Taxonomy" id="1128425"/>
    <lineage>
        <taxon>Eukaryota</taxon>
        <taxon>Fungi</taxon>
        <taxon>Dikarya</taxon>
        <taxon>Basidiomycota</taxon>
        <taxon>Agaricomycotina</taxon>
        <taxon>Agaricomycetes</taxon>
        <taxon>Agaricomycetidae</taxon>
        <taxon>Agaricales</taxon>
        <taxon>Fistulinaceae</taxon>
        <taxon>Fistulina</taxon>
    </lineage>
</organism>
<feature type="domain" description="DRBM" evidence="2">
    <location>
        <begin position="28"/>
        <end position="94"/>
    </location>
</feature>
<dbReference type="PROSITE" id="PS50137">
    <property type="entry name" value="DS_RBD"/>
    <property type="match status" value="1"/>
</dbReference>
<dbReference type="SUPFAM" id="SSF54768">
    <property type="entry name" value="dsRNA-binding domain-like"/>
    <property type="match status" value="1"/>
</dbReference>
<dbReference type="EMBL" id="KN882035">
    <property type="protein sequence ID" value="KIY46338.1"/>
    <property type="molecule type" value="Genomic_DNA"/>
</dbReference>
<keyword evidence="4" id="KW-1185">Reference proteome</keyword>
<dbReference type="Proteomes" id="UP000054144">
    <property type="component" value="Unassembled WGS sequence"/>
</dbReference>
<dbReference type="GO" id="GO:0003723">
    <property type="term" value="F:RNA binding"/>
    <property type="evidence" value="ECO:0007669"/>
    <property type="project" value="UniProtKB-UniRule"/>
</dbReference>
<proteinExistence type="predicted"/>
<evidence type="ECO:0000313" key="3">
    <source>
        <dbReference type="EMBL" id="KIY46338.1"/>
    </source>
</evidence>
<keyword evidence="1" id="KW-0694">RNA-binding</keyword>
<dbReference type="OrthoDB" id="112668at2759"/>
<dbReference type="InterPro" id="IPR014720">
    <property type="entry name" value="dsRBD_dom"/>
</dbReference>
<protein>
    <recommendedName>
        <fullName evidence="2">DRBM domain-containing protein</fullName>
    </recommendedName>
</protein>
<dbReference type="SMART" id="SM00358">
    <property type="entry name" value="DSRM"/>
    <property type="match status" value="1"/>
</dbReference>
<dbReference type="Pfam" id="PF00035">
    <property type="entry name" value="dsrm"/>
    <property type="match status" value="1"/>
</dbReference>
<name>A0A0D7A6A9_9AGAR</name>